<sequence>MADDRTPATPSPDGVADAPTVRIPRALINTLDTTNSNTNTAAGRPVFSSVRDILDETTADTDTDTDTGEVPVSVSVWTTAQSAPAAQRKGRFVPESTAHPAKMLPAVAAHAIAHYTRPGELVLDPMAGIGTTLVEAVHAGRRAVGIEYEPHWVDVARRNLALARDAGIESEGQVFHGDARQIAALLPPEYLGQAALVVTSPPYGPSTHGQVSVAPGKGVQKYHHRYGSTLDRGNLANIGHHRLLTGFTRILAGLVPFLKPGGHIAITIRPWREHAELIDLPSQILACGVHAGLIPVERCVALLARAGDGELVARGSFFQRDFIRKQRENGLPLHLISHEDVLVFRTPLHRSGPGISTDLQESRRFVSGQTRHAGNPGGAGSGVSGSRAA</sequence>
<feature type="region of interest" description="Disordered" evidence="4">
    <location>
        <begin position="1"/>
        <end position="20"/>
    </location>
</feature>
<dbReference type="GO" id="GO:0003677">
    <property type="term" value="F:DNA binding"/>
    <property type="evidence" value="ECO:0007669"/>
    <property type="project" value="InterPro"/>
</dbReference>
<protein>
    <recommendedName>
        <fullName evidence="3">Methyltransferase</fullName>
        <ecNumber evidence="3">2.1.1.-</ecNumber>
    </recommendedName>
</protein>
<evidence type="ECO:0000313" key="6">
    <source>
        <dbReference type="EMBL" id="SDO67082.1"/>
    </source>
</evidence>
<dbReference type="Gene3D" id="3.40.50.150">
    <property type="entry name" value="Vaccinia Virus protein VP39"/>
    <property type="match status" value="2"/>
</dbReference>
<dbReference type="AlphaFoldDB" id="A0A1H0LG42"/>
<dbReference type="EMBL" id="FNJB01000004">
    <property type="protein sequence ID" value="SDO67082.1"/>
    <property type="molecule type" value="Genomic_DNA"/>
</dbReference>
<dbReference type="InterPro" id="IPR002941">
    <property type="entry name" value="DNA_methylase_N4/N6"/>
</dbReference>
<proteinExistence type="inferred from homology"/>
<feature type="domain" description="DNA methylase N-4/N-6" evidence="5">
    <location>
        <begin position="75"/>
        <end position="156"/>
    </location>
</feature>
<accession>A0A1H0LG42</accession>
<feature type="region of interest" description="Disordered" evidence="4">
    <location>
        <begin position="353"/>
        <end position="389"/>
    </location>
</feature>
<evidence type="ECO:0000313" key="7">
    <source>
        <dbReference type="Proteomes" id="UP000199651"/>
    </source>
</evidence>
<keyword evidence="1 6" id="KW-0489">Methyltransferase</keyword>
<comment type="similarity">
    <text evidence="3">Belongs to the N(4)/N(6)-methyltransferase family.</text>
</comment>
<evidence type="ECO:0000256" key="4">
    <source>
        <dbReference type="SAM" id="MobiDB-lite"/>
    </source>
</evidence>
<organism evidence="6 7">
    <name type="scientific">Actinokineospora alba</name>
    <dbReference type="NCBI Taxonomy" id="504798"/>
    <lineage>
        <taxon>Bacteria</taxon>
        <taxon>Bacillati</taxon>
        <taxon>Actinomycetota</taxon>
        <taxon>Actinomycetes</taxon>
        <taxon>Pseudonocardiales</taxon>
        <taxon>Pseudonocardiaceae</taxon>
        <taxon>Actinokineospora</taxon>
    </lineage>
</organism>
<dbReference type="Pfam" id="PF01555">
    <property type="entry name" value="N6_N4_Mtase"/>
    <property type="match status" value="1"/>
</dbReference>
<evidence type="ECO:0000256" key="3">
    <source>
        <dbReference type="RuleBase" id="RU362026"/>
    </source>
</evidence>
<evidence type="ECO:0000259" key="5">
    <source>
        <dbReference type="Pfam" id="PF01555"/>
    </source>
</evidence>
<dbReference type="GO" id="GO:0008170">
    <property type="term" value="F:N-methyltransferase activity"/>
    <property type="evidence" value="ECO:0007669"/>
    <property type="project" value="InterPro"/>
</dbReference>
<dbReference type="EC" id="2.1.1.-" evidence="3"/>
<name>A0A1H0LG42_9PSEU</name>
<gene>
    <name evidence="6" type="ORF">SAMN05192558_104133</name>
</gene>
<keyword evidence="2" id="KW-0808">Transferase</keyword>
<dbReference type="InterPro" id="IPR001091">
    <property type="entry name" value="RM_Methyltransferase"/>
</dbReference>
<dbReference type="InterPro" id="IPR029063">
    <property type="entry name" value="SAM-dependent_MTases_sf"/>
</dbReference>
<dbReference type="STRING" id="504798.SAMN05421871_109164"/>
<dbReference type="GO" id="GO:0032259">
    <property type="term" value="P:methylation"/>
    <property type="evidence" value="ECO:0007669"/>
    <property type="project" value="UniProtKB-KW"/>
</dbReference>
<dbReference type="PRINTS" id="PR00508">
    <property type="entry name" value="S21N4MTFRASE"/>
</dbReference>
<dbReference type="Proteomes" id="UP000199651">
    <property type="component" value="Unassembled WGS sequence"/>
</dbReference>
<evidence type="ECO:0000256" key="1">
    <source>
        <dbReference type="ARBA" id="ARBA00022603"/>
    </source>
</evidence>
<keyword evidence="7" id="KW-1185">Reference proteome</keyword>
<reference evidence="7" key="1">
    <citation type="submission" date="2016-10" db="EMBL/GenBank/DDBJ databases">
        <authorList>
            <person name="Varghese N."/>
            <person name="Submissions S."/>
        </authorList>
    </citation>
    <scope>NUCLEOTIDE SEQUENCE [LARGE SCALE GENOMIC DNA]</scope>
    <source>
        <strain evidence="7">IBRC-M 10655</strain>
    </source>
</reference>
<evidence type="ECO:0000256" key="2">
    <source>
        <dbReference type="ARBA" id="ARBA00022679"/>
    </source>
</evidence>
<dbReference type="SUPFAM" id="SSF53335">
    <property type="entry name" value="S-adenosyl-L-methionine-dependent methyltransferases"/>
    <property type="match status" value="1"/>
</dbReference>